<keyword evidence="11" id="KW-1185">Reference proteome</keyword>
<sequence length="119" mass="13230">MFILLGNLAVADICFISSTVPKLLASLATHDGCISLYNCLLQFFMYYSVGVAELCSLALLSIDRIFTPFLNPFIYTLRNKMIKKSLKCFFTSLTCIELCVLNGVTNCIFSVCESLNIVC</sequence>
<dbReference type="InterPro" id="IPR017452">
    <property type="entry name" value="GPCR_Rhodpsn_7TM"/>
</dbReference>
<dbReference type="EMBL" id="OW240916">
    <property type="protein sequence ID" value="CAH2294666.1"/>
    <property type="molecule type" value="Genomic_DNA"/>
</dbReference>
<evidence type="ECO:0000256" key="2">
    <source>
        <dbReference type="ARBA" id="ARBA00022475"/>
    </source>
</evidence>
<dbReference type="GO" id="GO:0007608">
    <property type="term" value="P:sensory perception of smell"/>
    <property type="evidence" value="ECO:0007669"/>
    <property type="project" value="UniProtKB-KW"/>
</dbReference>
<dbReference type="InterPro" id="IPR050516">
    <property type="entry name" value="Olfactory_GPCR"/>
</dbReference>
<dbReference type="SUPFAM" id="SSF81321">
    <property type="entry name" value="Family A G protein-coupled receptor-like"/>
    <property type="match status" value="1"/>
</dbReference>
<organism evidence="10 11">
    <name type="scientific">Pelobates cultripes</name>
    <name type="common">Western spadefoot toad</name>
    <dbReference type="NCBI Taxonomy" id="61616"/>
    <lineage>
        <taxon>Eukaryota</taxon>
        <taxon>Metazoa</taxon>
        <taxon>Chordata</taxon>
        <taxon>Craniata</taxon>
        <taxon>Vertebrata</taxon>
        <taxon>Euteleostomi</taxon>
        <taxon>Amphibia</taxon>
        <taxon>Batrachia</taxon>
        <taxon>Anura</taxon>
        <taxon>Pelobatoidea</taxon>
        <taxon>Pelobatidae</taxon>
        <taxon>Pelobates</taxon>
    </lineage>
</organism>
<dbReference type="Proteomes" id="UP001295444">
    <property type="component" value="Chromosome 05"/>
</dbReference>
<keyword evidence="4" id="KW-0552">Olfaction</keyword>
<gene>
    <name evidence="10" type="ORF">PECUL_23A046646</name>
</gene>
<feature type="domain" description="G-protein coupled receptors family 1 profile" evidence="9">
    <location>
        <begin position="1"/>
        <end position="119"/>
    </location>
</feature>
<dbReference type="GO" id="GO:0005886">
    <property type="term" value="C:plasma membrane"/>
    <property type="evidence" value="ECO:0007669"/>
    <property type="project" value="UniProtKB-SubCell"/>
</dbReference>
<dbReference type="PANTHER" id="PTHR26452">
    <property type="entry name" value="OLFACTORY RECEPTOR"/>
    <property type="match status" value="1"/>
</dbReference>
<keyword evidence="3" id="KW-0812">Transmembrane</keyword>
<evidence type="ECO:0000259" key="9">
    <source>
        <dbReference type="PROSITE" id="PS50262"/>
    </source>
</evidence>
<evidence type="ECO:0000256" key="1">
    <source>
        <dbReference type="ARBA" id="ARBA00004651"/>
    </source>
</evidence>
<keyword evidence="6" id="KW-0807">Transducer</keyword>
<accession>A0AAD1WA68</accession>
<evidence type="ECO:0000256" key="7">
    <source>
        <dbReference type="ARBA" id="ARBA00023136"/>
    </source>
</evidence>
<keyword evidence="7" id="KW-0472">Membrane</keyword>
<evidence type="ECO:0000313" key="11">
    <source>
        <dbReference type="Proteomes" id="UP001295444"/>
    </source>
</evidence>
<evidence type="ECO:0000256" key="3">
    <source>
        <dbReference type="ARBA" id="ARBA00022692"/>
    </source>
</evidence>
<dbReference type="PROSITE" id="PS50262">
    <property type="entry name" value="G_PROTEIN_RECEP_F1_2"/>
    <property type="match status" value="1"/>
</dbReference>
<feature type="non-terminal residue" evidence="10">
    <location>
        <position position="119"/>
    </location>
</feature>
<keyword evidence="2" id="KW-1003">Cell membrane</keyword>
<protein>
    <submittedName>
        <fullName evidence="10">Olfactory receptor 1K1</fullName>
    </submittedName>
</protein>
<dbReference type="InterPro" id="IPR000276">
    <property type="entry name" value="GPCR_Rhodpsn"/>
</dbReference>
<keyword evidence="8 10" id="KW-0675">Receptor</keyword>
<keyword evidence="6" id="KW-0297">G-protein coupled receptor</keyword>
<evidence type="ECO:0000256" key="4">
    <source>
        <dbReference type="ARBA" id="ARBA00022725"/>
    </source>
</evidence>
<dbReference type="AlphaFoldDB" id="A0AAD1WA68"/>
<proteinExistence type="predicted"/>
<evidence type="ECO:0000256" key="8">
    <source>
        <dbReference type="ARBA" id="ARBA00023170"/>
    </source>
</evidence>
<evidence type="ECO:0000256" key="5">
    <source>
        <dbReference type="ARBA" id="ARBA00022989"/>
    </source>
</evidence>
<evidence type="ECO:0000256" key="6">
    <source>
        <dbReference type="ARBA" id="ARBA00023040"/>
    </source>
</evidence>
<keyword evidence="5" id="KW-1133">Transmembrane helix</keyword>
<dbReference type="Pfam" id="PF00001">
    <property type="entry name" value="7tm_1"/>
    <property type="match status" value="1"/>
</dbReference>
<evidence type="ECO:0000313" key="10">
    <source>
        <dbReference type="EMBL" id="CAH2294666.1"/>
    </source>
</evidence>
<dbReference type="Gene3D" id="1.20.1070.10">
    <property type="entry name" value="Rhodopsin 7-helix transmembrane proteins"/>
    <property type="match status" value="1"/>
</dbReference>
<keyword evidence="4" id="KW-0716">Sensory transduction</keyword>
<name>A0AAD1WA68_PELCU</name>
<dbReference type="GO" id="GO:0004930">
    <property type="term" value="F:G protein-coupled receptor activity"/>
    <property type="evidence" value="ECO:0007669"/>
    <property type="project" value="UniProtKB-KW"/>
</dbReference>
<comment type="subcellular location">
    <subcellularLocation>
        <location evidence="1">Cell membrane</location>
        <topology evidence="1">Multi-pass membrane protein</topology>
    </subcellularLocation>
</comment>
<reference evidence="10" key="1">
    <citation type="submission" date="2022-03" db="EMBL/GenBank/DDBJ databases">
        <authorList>
            <person name="Alioto T."/>
            <person name="Alioto T."/>
            <person name="Gomez Garrido J."/>
        </authorList>
    </citation>
    <scope>NUCLEOTIDE SEQUENCE</scope>
</reference>